<dbReference type="InterPro" id="IPR040256">
    <property type="entry name" value="At4g02000-like"/>
</dbReference>
<feature type="domain" description="Zinc knuckle CX2CX4HX4C" evidence="2">
    <location>
        <begin position="122"/>
        <end position="152"/>
    </location>
</feature>
<evidence type="ECO:0000256" key="1">
    <source>
        <dbReference type="SAM" id="MobiDB-lite"/>
    </source>
</evidence>
<reference evidence="3" key="2">
    <citation type="journal article" date="2024" name="Plant">
        <title>Genomic evolution and insights into agronomic trait innovations of Sesamum species.</title>
        <authorList>
            <person name="Miao H."/>
            <person name="Wang L."/>
            <person name="Qu L."/>
            <person name="Liu H."/>
            <person name="Sun Y."/>
            <person name="Le M."/>
            <person name="Wang Q."/>
            <person name="Wei S."/>
            <person name="Zheng Y."/>
            <person name="Lin W."/>
            <person name="Duan Y."/>
            <person name="Cao H."/>
            <person name="Xiong S."/>
            <person name="Wang X."/>
            <person name="Wei L."/>
            <person name="Li C."/>
            <person name="Ma Q."/>
            <person name="Ju M."/>
            <person name="Zhao R."/>
            <person name="Li G."/>
            <person name="Mu C."/>
            <person name="Tian Q."/>
            <person name="Mei H."/>
            <person name="Zhang T."/>
            <person name="Gao T."/>
            <person name="Zhang H."/>
        </authorList>
    </citation>
    <scope>NUCLEOTIDE SEQUENCE</scope>
    <source>
        <strain evidence="3">G02</strain>
    </source>
</reference>
<accession>A0AAW2QIE5</accession>
<dbReference type="PANTHER" id="PTHR31286">
    <property type="entry name" value="GLYCINE-RICH CELL WALL STRUCTURAL PROTEIN 1.8-LIKE"/>
    <property type="match status" value="1"/>
</dbReference>
<reference evidence="3" key="1">
    <citation type="submission" date="2020-06" db="EMBL/GenBank/DDBJ databases">
        <authorList>
            <person name="Li T."/>
            <person name="Hu X."/>
            <person name="Zhang T."/>
            <person name="Song X."/>
            <person name="Zhang H."/>
            <person name="Dai N."/>
            <person name="Sheng W."/>
            <person name="Hou X."/>
            <person name="Wei L."/>
        </authorList>
    </citation>
    <scope>NUCLEOTIDE SEQUENCE</scope>
    <source>
        <strain evidence="3">G02</strain>
        <tissue evidence="3">Leaf</tissue>
    </source>
</reference>
<name>A0AAW2QIE5_SESRA</name>
<dbReference type="Pfam" id="PF14392">
    <property type="entry name" value="zf-CCHC_4"/>
    <property type="match status" value="1"/>
</dbReference>
<organism evidence="3">
    <name type="scientific">Sesamum radiatum</name>
    <name type="common">Black benniseed</name>
    <dbReference type="NCBI Taxonomy" id="300843"/>
    <lineage>
        <taxon>Eukaryota</taxon>
        <taxon>Viridiplantae</taxon>
        <taxon>Streptophyta</taxon>
        <taxon>Embryophyta</taxon>
        <taxon>Tracheophyta</taxon>
        <taxon>Spermatophyta</taxon>
        <taxon>Magnoliopsida</taxon>
        <taxon>eudicotyledons</taxon>
        <taxon>Gunneridae</taxon>
        <taxon>Pentapetalae</taxon>
        <taxon>asterids</taxon>
        <taxon>lamiids</taxon>
        <taxon>Lamiales</taxon>
        <taxon>Pedaliaceae</taxon>
        <taxon>Sesamum</taxon>
    </lineage>
</organism>
<evidence type="ECO:0000313" key="3">
    <source>
        <dbReference type="EMBL" id="KAL0367530.1"/>
    </source>
</evidence>
<dbReference type="AlphaFoldDB" id="A0AAW2QIE5"/>
<feature type="compositionally biased region" description="Polar residues" evidence="1">
    <location>
        <begin position="214"/>
        <end position="240"/>
    </location>
</feature>
<dbReference type="PANTHER" id="PTHR31286:SF153">
    <property type="entry name" value="DUF4283 DOMAIN PROTEIN"/>
    <property type="match status" value="1"/>
</dbReference>
<proteinExistence type="predicted"/>
<dbReference type="EMBL" id="JACGWJ010000015">
    <property type="protein sequence ID" value="KAL0367530.1"/>
    <property type="molecule type" value="Genomic_DNA"/>
</dbReference>
<gene>
    <name evidence="3" type="ORF">Sradi_3643100</name>
</gene>
<dbReference type="InterPro" id="IPR025836">
    <property type="entry name" value="Zn_knuckle_CX2CX4HX4C"/>
</dbReference>
<comment type="caution">
    <text evidence="3">The sequence shown here is derived from an EMBL/GenBank/DDBJ whole genome shotgun (WGS) entry which is preliminary data.</text>
</comment>
<protein>
    <recommendedName>
        <fullName evidence="2">Zinc knuckle CX2CX4HX4C domain-containing protein</fullName>
    </recommendedName>
</protein>
<sequence length="351" mass="39461">MQGMEVRMLSNRFLLRFNHYLDWDKVLGGCPWTIDRNLVILNVVSAEENPLSLDLNWYQFYVHIHDLPIRMMTQVVVKYIGNHLGKFINYNNMVSWGASVRIRVLLDMRMLLKRFLIVQAPAEELTMSFTYERLSNFCYKCGILGDILRDCLMSVNVVQLGGGEELQYGAGLRESRAVRVSLMVVNRGRGGVAEDSGTLNVEGRISTSSSVSSRVEQANGVTPNRELPSNKTQDPKTSNARPKDRPSLDLIVEGRRISIGRVSSLSQWLQGEALMEEEEEEEKRDQIIIGHGVTITKGGVSGDESAHKKAMLDPVLAVEGMLNTTKVDVEVLSSDRGLRWRFTGFYGAAEY</sequence>
<evidence type="ECO:0000259" key="2">
    <source>
        <dbReference type="Pfam" id="PF14392"/>
    </source>
</evidence>
<feature type="region of interest" description="Disordered" evidence="1">
    <location>
        <begin position="203"/>
        <end position="247"/>
    </location>
</feature>